<evidence type="ECO:0000313" key="13">
    <source>
        <dbReference type="Proteomes" id="UP000000268"/>
    </source>
</evidence>
<feature type="domain" description="O-GlcNAc transferase C-terminal" evidence="10">
    <location>
        <begin position="1652"/>
        <end position="1840"/>
    </location>
</feature>
<dbReference type="CAZy" id="GT41">
    <property type="family name" value="Glycosyltransferase Family 41"/>
</dbReference>
<dbReference type="InterPro" id="IPR019734">
    <property type="entry name" value="TPR_rpt"/>
</dbReference>
<dbReference type="KEGG" id="amr:AM1_1237"/>
<keyword evidence="7 8" id="KW-0802">TPR repeat</keyword>
<feature type="domain" description="O-GlcNAc transferase C-terminal" evidence="10">
    <location>
        <begin position="587"/>
        <end position="738"/>
    </location>
</feature>
<keyword evidence="4" id="KW-0328">Glycosyltransferase</keyword>
<evidence type="ECO:0000256" key="2">
    <source>
        <dbReference type="ARBA" id="ARBA00005386"/>
    </source>
</evidence>
<comment type="similarity">
    <text evidence="2">Belongs to the glycosyltransferase 41 family. O-GlcNAc transferase subfamily.</text>
</comment>
<dbReference type="PANTHER" id="PTHR44366">
    <property type="entry name" value="UDP-N-ACETYLGLUCOSAMINE--PEPTIDE N-ACETYLGLUCOSAMINYLTRANSFERASE 110 KDA SUBUNIT"/>
    <property type="match status" value="1"/>
</dbReference>
<dbReference type="eggNOG" id="COG3914">
    <property type="taxonomic scope" value="Bacteria"/>
</dbReference>
<dbReference type="RefSeq" id="WP_012161820.1">
    <property type="nucleotide sequence ID" value="NC_009925.1"/>
</dbReference>
<dbReference type="Gene3D" id="3.40.50.11380">
    <property type="match status" value="2"/>
</dbReference>
<dbReference type="InterPro" id="IPR017481">
    <property type="entry name" value="CHP03032"/>
</dbReference>
<evidence type="ECO:0000256" key="3">
    <source>
        <dbReference type="ARBA" id="ARBA00011970"/>
    </source>
</evidence>
<dbReference type="InterPro" id="IPR029489">
    <property type="entry name" value="OGT/SEC/SPY_C"/>
</dbReference>
<dbReference type="NCBIfam" id="TIGR03032">
    <property type="entry name" value="TIGR03032 family protein"/>
    <property type="match status" value="1"/>
</dbReference>
<organism evidence="12 13">
    <name type="scientific">Acaryochloris marina (strain MBIC 11017)</name>
    <dbReference type="NCBI Taxonomy" id="329726"/>
    <lineage>
        <taxon>Bacteria</taxon>
        <taxon>Bacillati</taxon>
        <taxon>Cyanobacteriota</taxon>
        <taxon>Cyanophyceae</taxon>
        <taxon>Acaryochloridales</taxon>
        <taxon>Acaryochloridaceae</taxon>
        <taxon>Acaryochloris</taxon>
    </lineage>
</organism>
<dbReference type="SUPFAM" id="SSF63825">
    <property type="entry name" value="YWTD domain"/>
    <property type="match status" value="1"/>
</dbReference>
<feature type="repeat" description="TPR" evidence="8">
    <location>
        <begin position="1269"/>
        <end position="1302"/>
    </location>
</feature>
<dbReference type="EC" id="2.4.1.255" evidence="3"/>
<evidence type="ECO:0000256" key="6">
    <source>
        <dbReference type="ARBA" id="ARBA00022737"/>
    </source>
</evidence>
<accession>B0C414</accession>
<keyword evidence="6" id="KW-0677">Repeat</keyword>
<feature type="domain" description="O-GlcNAc transferase C-terminal" evidence="10">
    <location>
        <begin position="763"/>
        <end position="947"/>
    </location>
</feature>
<evidence type="ECO:0000256" key="8">
    <source>
        <dbReference type="PROSITE-ProRule" id="PRU00339"/>
    </source>
</evidence>
<reference evidence="12 13" key="1">
    <citation type="journal article" date="2008" name="Proc. Natl. Acad. Sci. U.S.A.">
        <title>Niche adaptation and genome expansion in the chlorophyll d-producing cyanobacterium Acaryochloris marina.</title>
        <authorList>
            <person name="Swingley W.D."/>
            <person name="Chen M."/>
            <person name="Cheung P.C."/>
            <person name="Conrad A.L."/>
            <person name="Dejesa L.C."/>
            <person name="Hao J."/>
            <person name="Honchak B.M."/>
            <person name="Karbach L.E."/>
            <person name="Kurdoglu A."/>
            <person name="Lahiri S."/>
            <person name="Mastrian S.D."/>
            <person name="Miyashita H."/>
            <person name="Page L."/>
            <person name="Ramakrishna P."/>
            <person name="Satoh S."/>
            <person name="Sattley W.M."/>
            <person name="Shimada Y."/>
            <person name="Taylor H.L."/>
            <person name="Tomo T."/>
            <person name="Tsuchiya T."/>
            <person name="Wang Z.T."/>
            <person name="Raymond J."/>
            <person name="Mimuro M."/>
            <person name="Blankenship R.E."/>
            <person name="Touchman J.W."/>
        </authorList>
    </citation>
    <scope>NUCLEOTIDE SEQUENCE [LARGE SCALE GENOMIC DNA]</scope>
    <source>
        <strain evidence="13">MBIC 11017</strain>
    </source>
</reference>
<feature type="compositionally biased region" description="Pro residues" evidence="9">
    <location>
        <begin position="365"/>
        <end position="383"/>
    </location>
</feature>
<dbReference type="STRING" id="329726.AM1_1237"/>
<evidence type="ECO:0000256" key="4">
    <source>
        <dbReference type="ARBA" id="ARBA00022676"/>
    </source>
</evidence>
<evidence type="ECO:0000256" key="7">
    <source>
        <dbReference type="ARBA" id="ARBA00022803"/>
    </source>
</evidence>
<dbReference type="Gene3D" id="3.40.50.2000">
    <property type="entry name" value="Glycogen Phosphorylase B"/>
    <property type="match status" value="2"/>
</dbReference>
<dbReference type="UniPathway" id="UPA00378"/>
<dbReference type="Gene3D" id="1.25.40.10">
    <property type="entry name" value="Tetratricopeptide repeat domain"/>
    <property type="match status" value="2"/>
</dbReference>
<gene>
    <name evidence="12" type="ordered locus">AM1_1237</name>
</gene>
<comment type="pathway">
    <text evidence="1">Protein modification; protein glycosylation.</text>
</comment>
<feature type="repeat" description="TPR" evidence="8">
    <location>
        <begin position="1371"/>
        <end position="1404"/>
    </location>
</feature>
<feature type="region of interest" description="Disordered" evidence="9">
    <location>
        <begin position="362"/>
        <end position="392"/>
    </location>
</feature>
<dbReference type="HOGENOM" id="CLU_236548_0_0_3"/>
<keyword evidence="5" id="KW-0808">Transferase</keyword>
<dbReference type="eggNOG" id="COG0457">
    <property type="taxonomic scope" value="Bacteria"/>
</dbReference>
<dbReference type="EMBL" id="CP000828">
    <property type="protein sequence ID" value="ABW26274.1"/>
    <property type="molecule type" value="Genomic_DNA"/>
</dbReference>
<feature type="domain" description="O-GlcNAc transferase C-terminal" evidence="10">
    <location>
        <begin position="1418"/>
        <end position="1640"/>
    </location>
</feature>
<dbReference type="GO" id="GO:0006493">
    <property type="term" value="P:protein O-linked glycosylation"/>
    <property type="evidence" value="ECO:0007669"/>
    <property type="project" value="InterPro"/>
</dbReference>
<dbReference type="Pfam" id="PF13432">
    <property type="entry name" value="TPR_16"/>
    <property type="match status" value="1"/>
</dbReference>
<dbReference type="SUPFAM" id="SSF53756">
    <property type="entry name" value="UDP-Glycosyltransferase/glycogen phosphorylase"/>
    <property type="match status" value="1"/>
</dbReference>
<dbReference type="InterPro" id="IPR037919">
    <property type="entry name" value="OGT"/>
</dbReference>
<evidence type="ECO:0000259" key="10">
    <source>
        <dbReference type="Pfam" id="PF13844"/>
    </source>
</evidence>
<evidence type="ECO:0000256" key="1">
    <source>
        <dbReference type="ARBA" id="ARBA00004922"/>
    </source>
</evidence>
<feature type="repeat" description="TPR" evidence="8">
    <location>
        <begin position="1337"/>
        <end position="1370"/>
    </location>
</feature>
<name>B0C414_ACAM1</name>
<dbReference type="PROSITE" id="PS50293">
    <property type="entry name" value="TPR_REGION"/>
    <property type="match status" value="1"/>
</dbReference>
<dbReference type="PANTHER" id="PTHR44366:SF1">
    <property type="entry name" value="UDP-N-ACETYLGLUCOSAMINE--PEPTIDE N-ACETYLGLUCOSAMINYLTRANSFERASE 110 KDA SUBUNIT"/>
    <property type="match status" value="1"/>
</dbReference>
<feature type="repeat" description="TPR" evidence="8">
    <location>
        <begin position="1303"/>
        <end position="1336"/>
    </location>
</feature>
<evidence type="ECO:0000259" key="11">
    <source>
        <dbReference type="Pfam" id="PF16261"/>
    </source>
</evidence>
<evidence type="ECO:0000256" key="5">
    <source>
        <dbReference type="ARBA" id="ARBA00022679"/>
    </source>
</evidence>
<dbReference type="Pfam" id="PF00515">
    <property type="entry name" value="TPR_1"/>
    <property type="match status" value="1"/>
</dbReference>
<evidence type="ECO:0000313" key="12">
    <source>
        <dbReference type="EMBL" id="ABW26274.1"/>
    </source>
</evidence>
<feature type="domain" description="Conserved hypothetical protein CHP03032" evidence="11">
    <location>
        <begin position="18"/>
        <end position="348"/>
    </location>
</feature>
<dbReference type="PROSITE" id="PS50005">
    <property type="entry name" value="TPR"/>
    <property type="match status" value="4"/>
</dbReference>
<keyword evidence="13" id="KW-1185">Reference proteome</keyword>
<dbReference type="SMART" id="SM00028">
    <property type="entry name" value="TPR"/>
    <property type="match status" value="5"/>
</dbReference>
<dbReference type="GO" id="GO:0097363">
    <property type="term" value="F:protein O-acetylglucosaminyltransferase activity"/>
    <property type="evidence" value="ECO:0007669"/>
    <property type="project" value="UniProtKB-EC"/>
</dbReference>
<sequence length="1865" mass="209905">MTKRTASSSGHDITADRQFIPWLAQQKISIACTTYQTSRLMLLGVSPDGRTISGFERIFDRAMGLYTTTDRLYLSSKYQIWRFDNVLSGQQQHNGYDKLYIPRIGYTTGDLDIHDIVEVERGIDGTPWQETLPVPFVFVSTLLNCIATVSDHYSCQPLWKPPFISRIINEDRCHLNGLAAVNGQPRYVTAVSRSDIIDGWRDRRQDGGLVMDLSTNEIVATGFSMPHSPRWYRDRLWLLNSGRGELGYVDLRTGTFEPIAFCPGYLRGLAFWGDFAIVGLSQPRNGDKTFSGLPLDDILKAKDASPRCGLMVINLNTGAIEHWLRFEGIITELYDVQILPQVQRPMALGFQSEEIAQLITLGPQVPDPPQPNPTVSPAPPKPPTTLTQPEDQPELADLRQHRQHLVQQWLNLPLEQLEAAYGGELGQAHRTLVNHDLRYEPLTAAEQAFIEPLMTALTTHPVQSLLALMPYRAAYQLPERWFEPITIPSWLVNDYLAYMQAVPLFFQAVGESEQYAQYLNHWFTFIHRKIHQNLNSASWQSVAAVAAEAVFAPIYFNDLNLKDTFIKWAAITEFSLEHRGMTVHQHGSPRPSHRSKIRLGVLNQAYSPHSETFSTLPFYEHLDRQQFEIILYAESSQDHPLEAYCRSRCDQFVLLPQDLPESVQRIRNDDLDILLFGINIAVGNKSTARLAMYRLARVQVSANSSPVTSGINNIDYYLSGELTTPAETFQSQYSEKLVTWAGPSCCYRFPPSAQQPTAASYYRRDLNIADDAVVFVSGANFFKLIPELRITWTQILAAVPNSVLLLYPFSAWSHHYPVSAFRNHMAALFAGDGIDPSRLIIQDPIPNREQVKQLLQIADVYLDAYPFTGVTSLLDPLEVGLPVVTQAGHSLRSRQGPALLESIDLTDLIATDEQGYVELAIQLGQDSTRRQQYRTLIQQKMAANPAFMDSPAYGAQVGTLLQQLLPSSFAELEEEHPPSASRRRQRVIAFSLWGANPKYTTGALKNADLAPTLYPGWICRFYVDQTVPSEVVNQLKARSHVEVIQLDGDRGWKMSFARFLPAADPDVEVLICRDADSRLNLREKAAVEAWLQSPQKYHIMRDHPRHNVPMLAGMWGVKGNVLDMELLVEQHLVDQADLGLRYGIDQHFLATQIYPKTQSSCMVHDEIFLQNPYPAARQGLEYVGQVFLEDESTLKPIDDLLQQHLLKNDPLALNGFEPSSPSATPATTLAAPSTVQALFERSRQLKKENKLTEAEACLREVIHLYPNHWGAYNNLGTLLQNQGNIQEAEACYQQALQLNTNFAEAHSNLASIWQLNEQPERAKAGFYRALQLKPDYVPAHLNLANLYKEQRRMAVAIEHYQKVVVAEPQHTEAHFSLGQIFEYQGKSEEALACYERALQGNPETHSLWFFISLVKIKLCNWQDYEAQVQRLQQMIAESFTAKYTPNPFVLSTFNFPLELHQAAARNQAQNAQRAVAQLRSSLTFAHPCKATPKLRIGYLSPDLRDHAVGRLVVDLFPHHNRDQYEIVAYTTVDVEDHITQQIQTGCDAFVDLSPLSTEQTAQRIYDDGIQILVDLAGYTIGNAASVLSLQPAPIQAQWLGYPDTMGAEFIQYALADQWLISPEIAQSYTEKIVYLPHAFVGSPLAISDRPMTRAEFGVPESGFVFCCFNSHYKITPDLFDVWMRILQQVPDSVLWLIEGAETVMGNLRTEAKQRGVNPDRLVFAPKIAHEDYLARYGLADLYLDTFVYNAGSTAVATCWSGLPMLTCPGPTNASRMGASICAAAGLESLICKSVADYEQRAIHLATHPAELAEIRNGLKRQLQSPETYPALFQVEQFVASLESAFQQMWQGYLNDAPLQDVVVSR</sequence>
<protein>
    <recommendedName>
        <fullName evidence="3">protein O-GlcNAc transferase</fullName>
        <ecNumber evidence="3">2.4.1.255</ecNumber>
    </recommendedName>
</protein>
<dbReference type="Pfam" id="PF13844">
    <property type="entry name" value="Glyco_transf_41"/>
    <property type="match status" value="4"/>
</dbReference>
<dbReference type="Pfam" id="PF16261">
    <property type="entry name" value="DUF4915"/>
    <property type="match status" value="1"/>
</dbReference>
<proteinExistence type="inferred from homology"/>
<dbReference type="SUPFAM" id="SSF48452">
    <property type="entry name" value="TPR-like"/>
    <property type="match status" value="1"/>
</dbReference>
<dbReference type="InterPro" id="IPR011990">
    <property type="entry name" value="TPR-like_helical_dom_sf"/>
</dbReference>
<evidence type="ECO:0000256" key="9">
    <source>
        <dbReference type="SAM" id="MobiDB-lite"/>
    </source>
</evidence>
<dbReference type="Proteomes" id="UP000000268">
    <property type="component" value="Chromosome"/>
</dbReference>